<feature type="compositionally biased region" description="Basic and acidic residues" evidence="2">
    <location>
        <begin position="44"/>
        <end position="53"/>
    </location>
</feature>
<protein>
    <recommendedName>
        <fullName evidence="5">Genetic suppressor element-like domain-containing protein</fullName>
    </recommendedName>
</protein>
<keyword evidence="4" id="KW-1185">Reference proteome</keyword>
<feature type="region of interest" description="Disordered" evidence="2">
    <location>
        <begin position="1"/>
        <end position="72"/>
    </location>
</feature>
<dbReference type="EMBL" id="MU826394">
    <property type="protein sequence ID" value="KAJ7376660.1"/>
    <property type="molecule type" value="Genomic_DNA"/>
</dbReference>
<dbReference type="InterPro" id="IPR042337">
    <property type="entry name" value="GSE1"/>
</dbReference>
<name>A0A9W9Z8B5_9CNID</name>
<evidence type="ECO:0000313" key="3">
    <source>
        <dbReference type="EMBL" id="KAJ7376660.1"/>
    </source>
</evidence>
<evidence type="ECO:0000313" key="4">
    <source>
        <dbReference type="Proteomes" id="UP001163046"/>
    </source>
</evidence>
<comment type="caution">
    <text evidence="3">The sequence shown here is derived from an EMBL/GenBank/DDBJ whole genome shotgun (WGS) entry which is preliminary data.</text>
</comment>
<dbReference type="OrthoDB" id="5967284at2759"/>
<feature type="compositionally biased region" description="Polar residues" evidence="2">
    <location>
        <begin position="813"/>
        <end position="826"/>
    </location>
</feature>
<evidence type="ECO:0000256" key="2">
    <source>
        <dbReference type="SAM" id="MobiDB-lite"/>
    </source>
</evidence>
<gene>
    <name evidence="3" type="primary">GSE1</name>
    <name evidence="3" type="ORF">OS493_033542</name>
</gene>
<keyword evidence="1" id="KW-0175">Coiled coil</keyword>
<feature type="region of interest" description="Disordered" evidence="2">
    <location>
        <begin position="224"/>
        <end position="322"/>
    </location>
</feature>
<feature type="compositionally biased region" description="Basic and acidic residues" evidence="2">
    <location>
        <begin position="702"/>
        <end position="714"/>
    </location>
</feature>
<dbReference type="Proteomes" id="UP001163046">
    <property type="component" value="Unassembled WGS sequence"/>
</dbReference>
<dbReference type="AlphaFoldDB" id="A0A9W9Z8B5"/>
<feature type="compositionally biased region" description="Basic and acidic residues" evidence="2">
    <location>
        <begin position="766"/>
        <end position="779"/>
    </location>
</feature>
<feature type="compositionally biased region" description="Basic and acidic residues" evidence="2">
    <location>
        <begin position="732"/>
        <end position="741"/>
    </location>
</feature>
<feature type="region of interest" description="Disordered" evidence="2">
    <location>
        <begin position="868"/>
        <end position="949"/>
    </location>
</feature>
<feature type="compositionally biased region" description="Basic and acidic residues" evidence="2">
    <location>
        <begin position="937"/>
        <end position="949"/>
    </location>
</feature>
<feature type="region of interest" description="Disordered" evidence="2">
    <location>
        <begin position="525"/>
        <end position="572"/>
    </location>
</feature>
<feature type="compositionally biased region" description="Basic and acidic residues" evidence="2">
    <location>
        <begin position="237"/>
        <end position="270"/>
    </location>
</feature>
<feature type="compositionally biased region" description="Basic and acidic residues" evidence="2">
    <location>
        <begin position="801"/>
        <end position="812"/>
    </location>
</feature>
<feature type="compositionally biased region" description="Basic and acidic residues" evidence="2">
    <location>
        <begin position="525"/>
        <end position="546"/>
    </location>
</feature>
<feature type="coiled-coil region" evidence="1">
    <location>
        <begin position="982"/>
        <end position="1016"/>
    </location>
</feature>
<dbReference type="PANTHER" id="PTHR17608">
    <property type="entry name" value="GENETIC SUPPRESSOR ELEMENT 1"/>
    <property type="match status" value="1"/>
</dbReference>
<accession>A0A9W9Z8B5</accession>
<evidence type="ECO:0000256" key="1">
    <source>
        <dbReference type="SAM" id="Coils"/>
    </source>
</evidence>
<organism evidence="3 4">
    <name type="scientific">Desmophyllum pertusum</name>
    <dbReference type="NCBI Taxonomy" id="174260"/>
    <lineage>
        <taxon>Eukaryota</taxon>
        <taxon>Metazoa</taxon>
        <taxon>Cnidaria</taxon>
        <taxon>Anthozoa</taxon>
        <taxon>Hexacorallia</taxon>
        <taxon>Scleractinia</taxon>
        <taxon>Caryophylliina</taxon>
        <taxon>Caryophylliidae</taxon>
        <taxon>Desmophyllum</taxon>
    </lineage>
</organism>
<sequence>MSPSRTSPSTGQTEMNIKDSRGDHQSPGVIGIRTPPMPPIPALDPDHRNHRPGEQTCDPSRGPQRPEVSHPRIGHEVMPGVYSSVVRGHSEVPMLSEHYPGPEPPHAPVAFYPAYGAKPDLPIYVPRGAHPPGPPPLLASKRDGPEAHMLPAFYPTPYPPVMDMDPHDVRFNSWRQQRAAEHLRQQHERHSILPDGTIIVEPYDIPVGHVSDAACHLPPGSVEPFVRKNSPYLRPADNPEPRETRIQETIESSKTEKENDSTPGEPKRSSGEGPLQRGFYQEHKPGSCPVHGHGTPSGPPTSSSSEPPRSHGLHVRGDPTLASKMARPGEYKRMFLPTHEVPVLHPYLVHPPRDAPYPLHPLDERHAEFVRERERQEFLLHERLMFEQKEGLRAPGEDWPRHHMPQDKPPGGMGVVHYPQQLLQQRLDASKSPLSVDHHKVDPSLARLAAGREADHLYRGFPFHPFHPPPPDGKGFGDRYGNELDLRHLQSENIRRSVGVPPERLAVRETPYLDSHPFSREGFRGNVQRVERGGGGEREWQRRDRAALVNGDYQPDVQRPKSSDTSSPSLAKRIKVERTTEELPPVKAAVKIRHNPYKLRFLEGLGLVTVDKKKMDNFDVDDHIAKPCTLSTEISQGGTTLKRKFEGEHDNENGTDSPNNVINDSDVNGKQHDNIENTPPPPPPSPEKLDFMAKLGLLPPNKRQELEQSYEVKRTERKNRKSRGRPPKRARRDKENDRDSDNSQGSLDPDAITGPITRQKQQLLQEQERKENRNKDVDKQQPVNIKTEDGEKRITQYPFDRTFRRSSEERYRQSPTMSSSTNHIPPRLTLQSLTNMEDPFSNVSASQFRPPYLRHTGLLSISHEHGNVASHAARPDHRTVSQPIRPEPMRSMGISFSEQETRDYLSQHSPGIQGRQFGPLPSAEQQLGSRNKQGEPTAKDEKNLSSGDREGYKWSGIEAVMQSYYTHAAERGLEIGVLQDNADILKSQNLSLNEEAQALSLQMTNLVQAKNNLLEERNTLREGLDKLHFFIESLKR</sequence>
<feature type="region of interest" description="Disordered" evidence="2">
    <location>
        <begin position="645"/>
        <end position="826"/>
    </location>
</feature>
<feature type="compositionally biased region" description="Polar residues" evidence="2">
    <location>
        <begin position="654"/>
        <end position="666"/>
    </location>
</feature>
<dbReference type="PANTHER" id="PTHR17608:SF4">
    <property type="entry name" value="GENETIC SUPPRESSOR ELEMENT 1"/>
    <property type="match status" value="1"/>
</dbReference>
<feature type="compositionally biased region" description="Low complexity" evidence="2">
    <location>
        <begin position="289"/>
        <end position="307"/>
    </location>
</feature>
<reference evidence="3" key="1">
    <citation type="submission" date="2023-01" db="EMBL/GenBank/DDBJ databases">
        <title>Genome assembly of the deep-sea coral Lophelia pertusa.</title>
        <authorList>
            <person name="Herrera S."/>
            <person name="Cordes E."/>
        </authorList>
    </citation>
    <scope>NUCLEOTIDE SEQUENCE</scope>
    <source>
        <strain evidence="3">USNM1676648</strain>
        <tissue evidence="3">Polyp</tissue>
    </source>
</reference>
<feature type="compositionally biased region" description="Basic residues" evidence="2">
    <location>
        <begin position="715"/>
        <end position="731"/>
    </location>
</feature>
<feature type="compositionally biased region" description="Polar residues" evidence="2">
    <location>
        <begin position="1"/>
        <end position="15"/>
    </location>
</feature>
<proteinExistence type="predicted"/>
<evidence type="ECO:0008006" key="5">
    <source>
        <dbReference type="Google" id="ProtNLM"/>
    </source>
</evidence>